<feature type="transmembrane region" description="Helical" evidence="10">
    <location>
        <begin position="177"/>
        <end position="197"/>
    </location>
</feature>
<dbReference type="InterPro" id="IPR023201">
    <property type="entry name" value="SecY_dom_sf"/>
</dbReference>
<feature type="transmembrane region" description="Helical" evidence="10">
    <location>
        <begin position="209"/>
        <end position="229"/>
    </location>
</feature>
<dbReference type="Proteomes" id="UP000034292">
    <property type="component" value="Unassembled WGS sequence"/>
</dbReference>
<dbReference type="InterPro" id="IPR002208">
    <property type="entry name" value="SecY/SEC61-alpha"/>
</dbReference>
<organism evidence="12 13">
    <name type="scientific">Candidatus Curtissbacteria bacterium GW2011_GWA1_40_9</name>
    <dbReference type="NCBI Taxonomy" id="1618408"/>
    <lineage>
        <taxon>Bacteria</taxon>
        <taxon>Candidatus Curtissiibacteriota</taxon>
    </lineage>
</organism>
<gene>
    <name evidence="10" type="primary">secY</name>
    <name evidence="12" type="ORF">UU23_C0004G0013</name>
</gene>
<feature type="transmembrane region" description="Helical" evidence="10">
    <location>
        <begin position="359"/>
        <end position="380"/>
    </location>
</feature>
<feature type="transmembrane region" description="Helical" evidence="10">
    <location>
        <begin position="386"/>
        <end position="405"/>
    </location>
</feature>
<keyword evidence="5 10" id="KW-0653">Protein transport</keyword>
<proteinExistence type="inferred from homology"/>
<dbReference type="SUPFAM" id="SSF103491">
    <property type="entry name" value="Preprotein translocase SecY subunit"/>
    <property type="match status" value="1"/>
</dbReference>
<comment type="similarity">
    <text evidence="2 10 11">Belongs to the SecY/SEC61-alpha family.</text>
</comment>
<evidence type="ECO:0000313" key="12">
    <source>
        <dbReference type="EMBL" id="KKR78031.1"/>
    </source>
</evidence>
<reference evidence="12 13" key="1">
    <citation type="journal article" date="2015" name="Nature">
        <title>rRNA introns, odd ribosomes, and small enigmatic genomes across a large radiation of phyla.</title>
        <authorList>
            <person name="Brown C.T."/>
            <person name="Hug L.A."/>
            <person name="Thomas B.C."/>
            <person name="Sharon I."/>
            <person name="Castelle C.J."/>
            <person name="Singh A."/>
            <person name="Wilkins M.J."/>
            <person name="Williams K.H."/>
            <person name="Banfield J.F."/>
        </authorList>
    </citation>
    <scope>NUCLEOTIDE SEQUENCE [LARGE SCALE GENOMIC DNA]</scope>
</reference>
<dbReference type="PATRIC" id="fig|1618408.3.peg.254"/>
<evidence type="ECO:0000256" key="11">
    <source>
        <dbReference type="RuleBase" id="RU004349"/>
    </source>
</evidence>
<comment type="subcellular location">
    <subcellularLocation>
        <location evidence="10">Cell membrane</location>
        <topology evidence="10">Multi-pass membrane protein</topology>
    </subcellularLocation>
    <subcellularLocation>
        <location evidence="1">Membrane</location>
        <topology evidence="1">Multi-pass membrane protein</topology>
    </subcellularLocation>
</comment>
<dbReference type="PIRSF" id="PIRSF004557">
    <property type="entry name" value="SecY"/>
    <property type="match status" value="1"/>
</dbReference>
<dbReference type="FunFam" id="1.10.3370.10:FF:000001">
    <property type="entry name" value="Preprotein translocase subunit SecY"/>
    <property type="match status" value="1"/>
</dbReference>
<evidence type="ECO:0000256" key="5">
    <source>
        <dbReference type="ARBA" id="ARBA00022927"/>
    </source>
</evidence>
<dbReference type="HAMAP" id="MF_01465">
    <property type="entry name" value="SecY"/>
    <property type="match status" value="1"/>
</dbReference>
<evidence type="ECO:0000256" key="6">
    <source>
        <dbReference type="ARBA" id="ARBA00022989"/>
    </source>
</evidence>
<evidence type="ECO:0000256" key="1">
    <source>
        <dbReference type="ARBA" id="ARBA00004141"/>
    </source>
</evidence>
<keyword evidence="8 10" id="KW-0472">Membrane</keyword>
<feature type="transmembrane region" description="Helical" evidence="10">
    <location>
        <begin position="114"/>
        <end position="134"/>
    </location>
</feature>
<evidence type="ECO:0000313" key="13">
    <source>
        <dbReference type="Proteomes" id="UP000034292"/>
    </source>
</evidence>
<evidence type="ECO:0000256" key="10">
    <source>
        <dbReference type="HAMAP-Rule" id="MF_01465"/>
    </source>
</evidence>
<feature type="transmembrane region" description="Helical" evidence="10">
    <location>
        <begin position="146"/>
        <end position="165"/>
    </location>
</feature>
<keyword evidence="10" id="KW-1003">Cell membrane</keyword>
<evidence type="ECO:0000256" key="2">
    <source>
        <dbReference type="ARBA" id="ARBA00005751"/>
    </source>
</evidence>
<dbReference type="PRINTS" id="PR00303">
    <property type="entry name" value="SECYTRNLCASE"/>
</dbReference>
<evidence type="ECO:0000256" key="7">
    <source>
        <dbReference type="ARBA" id="ARBA00023010"/>
    </source>
</evidence>
<dbReference type="STRING" id="1618408.UU23_C0004G0013"/>
<dbReference type="GO" id="GO:0043952">
    <property type="term" value="P:protein transport by the Sec complex"/>
    <property type="evidence" value="ECO:0007669"/>
    <property type="project" value="UniProtKB-UniRule"/>
</dbReference>
<dbReference type="NCBIfam" id="TIGR00967">
    <property type="entry name" value="3a0501s007"/>
    <property type="match status" value="1"/>
</dbReference>
<comment type="subunit">
    <text evidence="10">Component of the Sec protein translocase complex. Heterotrimer consisting of SecY, SecE and SecG subunits. The heterotrimers can form oligomers, although 1 heterotrimer is thought to be able to translocate proteins. Interacts with the ribosome. Interacts with SecDF, and other proteins may be involved. Interacts with SecA.</text>
</comment>
<dbReference type="GO" id="GO:0005886">
    <property type="term" value="C:plasma membrane"/>
    <property type="evidence" value="ECO:0007669"/>
    <property type="project" value="UniProtKB-SubCell"/>
</dbReference>
<evidence type="ECO:0000256" key="4">
    <source>
        <dbReference type="ARBA" id="ARBA00022692"/>
    </source>
</evidence>
<dbReference type="EMBL" id="LBZV01000004">
    <property type="protein sequence ID" value="KKR78031.1"/>
    <property type="molecule type" value="Genomic_DNA"/>
</dbReference>
<comment type="caution">
    <text evidence="10">Lacks conserved residue(s) required for the propagation of feature annotation.</text>
</comment>
<dbReference type="GO" id="GO:0065002">
    <property type="term" value="P:intracellular protein transmembrane transport"/>
    <property type="evidence" value="ECO:0007669"/>
    <property type="project" value="UniProtKB-UniRule"/>
</dbReference>
<dbReference type="Gene3D" id="1.10.3370.10">
    <property type="entry name" value="SecY subunit domain"/>
    <property type="match status" value="1"/>
</dbReference>
<dbReference type="Pfam" id="PF00344">
    <property type="entry name" value="SecY"/>
    <property type="match status" value="1"/>
</dbReference>
<feature type="transmembrane region" description="Helical" evidence="10">
    <location>
        <begin position="259"/>
        <end position="281"/>
    </location>
</feature>
<sequence>MKYLDLLKKIYKIKDLRRKILFTAFIFFIFRVFAQVPVPGVDIGSLKRIFAESQLLSLLDIFSGGTLANFSVLSLGLNPYINGSIIMQLLQLVFPKLEELSKEGESGREKINQYTRYLTVPLAAIQAFGIYILLLNSNILTAVSPLTLISLVLAITAGTMLLVWLGELITERGIGNGISMIIFAGIVGRLPISLFQQASIFDPSQIRNVIIFVVMALLVVVSIVIVTEARRPIRVQYSRRSQQGGSTNSSFIPLRLNQAGVIPIIFAVSLILLPSTFARFFEKSPNPLLANFSQDVARAFDPSGMLYNITYFFLVVAFTYFYTTVAFNTKQISEMLMKQGSFLPGIRPGSPTKKYLDYISLRITLFGALFLGLIAVLPSIGQSLTGITTLMIGGTGLLIVVSVILETTKQIESQLVMSDYDTFLTGAGRRGF</sequence>
<keyword evidence="4 10" id="KW-0812">Transmembrane</keyword>
<feature type="transmembrane region" description="Helical" evidence="10">
    <location>
        <begin position="309"/>
        <end position="329"/>
    </location>
</feature>
<accession>A0A0G0TT48</accession>
<keyword evidence="6 10" id="KW-1133">Transmembrane helix</keyword>
<name>A0A0G0TT48_9BACT</name>
<keyword evidence="7 10" id="KW-0811">Translocation</keyword>
<dbReference type="InterPro" id="IPR026593">
    <property type="entry name" value="SecY"/>
</dbReference>
<comment type="function">
    <text evidence="10">The central subunit of the protein translocation channel SecYEG. Consists of two halves formed by TMs 1-5 and 6-10. These two domains form a lateral gate at the front which open onto the bilayer between TMs 2 and 7, and are clamped together by SecE at the back. The channel is closed by both a pore ring composed of hydrophobic SecY resides and a short helix (helix 2A) on the extracellular side of the membrane which forms a plug. The plug probably moves laterally to allow the channel to open. The ring and the pore may move independently.</text>
</comment>
<evidence type="ECO:0000256" key="8">
    <source>
        <dbReference type="ARBA" id="ARBA00023136"/>
    </source>
</evidence>
<dbReference type="PANTHER" id="PTHR10906">
    <property type="entry name" value="SECY/SEC61-ALPHA FAMILY MEMBER"/>
    <property type="match status" value="1"/>
</dbReference>
<evidence type="ECO:0000256" key="3">
    <source>
        <dbReference type="ARBA" id="ARBA00022448"/>
    </source>
</evidence>
<comment type="caution">
    <text evidence="12">The sequence shown here is derived from an EMBL/GenBank/DDBJ whole genome shotgun (WGS) entry which is preliminary data.</text>
</comment>
<evidence type="ECO:0000256" key="9">
    <source>
        <dbReference type="ARBA" id="ARBA00039733"/>
    </source>
</evidence>
<dbReference type="GO" id="GO:0006605">
    <property type="term" value="P:protein targeting"/>
    <property type="evidence" value="ECO:0007669"/>
    <property type="project" value="UniProtKB-UniRule"/>
</dbReference>
<protein>
    <recommendedName>
        <fullName evidence="9 10">Protein translocase subunit SecY</fullName>
    </recommendedName>
</protein>
<feature type="transmembrane region" description="Helical" evidence="10">
    <location>
        <begin position="20"/>
        <end position="38"/>
    </location>
</feature>
<keyword evidence="3 10" id="KW-0813">Transport</keyword>
<dbReference type="AlphaFoldDB" id="A0A0G0TT48"/>